<dbReference type="EMBL" id="MHSW01000012">
    <property type="protein sequence ID" value="OHA52209.1"/>
    <property type="molecule type" value="Genomic_DNA"/>
</dbReference>
<evidence type="ECO:0000256" key="2">
    <source>
        <dbReference type="SAM" id="Phobius"/>
    </source>
</evidence>
<dbReference type="AlphaFoldDB" id="A0A1G2PWR9"/>
<name>A0A1G2PWR9_9BACT</name>
<evidence type="ECO:0000313" key="4">
    <source>
        <dbReference type="Proteomes" id="UP000176951"/>
    </source>
</evidence>
<keyword evidence="2" id="KW-0472">Membrane</keyword>
<keyword evidence="2" id="KW-1133">Transmembrane helix</keyword>
<comment type="caution">
    <text evidence="3">The sequence shown here is derived from an EMBL/GenBank/DDBJ whole genome shotgun (WGS) entry which is preliminary data.</text>
</comment>
<organism evidence="3 4">
    <name type="scientific">Candidatus Terrybacteria bacterium RIFCSPLOWO2_01_FULL_40_23</name>
    <dbReference type="NCBI Taxonomy" id="1802366"/>
    <lineage>
        <taxon>Bacteria</taxon>
        <taxon>Candidatus Terryibacteriota</taxon>
    </lineage>
</organism>
<reference evidence="3 4" key="1">
    <citation type="journal article" date="2016" name="Nat. Commun.">
        <title>Thousands of microbial genomes shed light on interconnected biogeochemical processes in an aquifer system.</title>
        <authorList>
            <person name="Anantharaman K."/>
            <person name="Brown C.T."/>
            <person name="Hug L.A."/>
            <person name="Sharon I."/>
            <person name="Castelle C.J."/>
            <person name="Probst A.J."/>
            <person name="Thomas B.C."/>
            <person name="Singh A."/>
            <person name="Wilkins M.J."/>
            <person name="Karaoz U."/>
            <person name="Brodie E.L."/>
            <person name="Williams K.H."/>
            <person name="Hubbard S.S."/>
            <person name="Banfield J.F."/>
        </authorList>
    </citation>
    <scope>NUCLEOTIDE SEQUENCE [LARGE SCALE GENOMIC DNA]</scope>
</reference>
<gene>
    <name evidence="3" type="ORF">A3A97_04875</name>
</gene>
<dbReference type="Proteomes" id="UP000176951">
    <property type="component" value="Unassembled WGS sequence"/>
</dbReference>
<evidence type="ECO:0000256" key="1">
    <source>
        <dbReference type="SAM" id="MobiDB-lite"/>
    </source>
</evidence>
<keyword evidence="2" id="KW-0812">Transmembrane</keyword>
<proteinExistence type="predicted"/>
<sequence>MWGLTFAYIYNIISLLETLVSFFAQRKNSPKRDPAMSRAGRQPDEYGNSTYLTELQNSEGRMFFVLKTIFDSDGEIVSEKELPVTSPHSEPNDGLIKYLLEKGFAPKDRTARLTKIRNSNRIDEKGHATYVVELQDASGILLRQDKTVYCFNKDCLESGCVQARGGRMVMAS</sequence>
<accession>A0A1G2PWR9</accession>
<protein>
    <submittedName>
        <fullName evidence="3">Uncharacterized protein</fullName>
    </submittedName>
</protein>
<evidence type="ECO:0000313" key="3">
    <source>
        <dbReference type="EMBL" id="OHA52209.1"/>
    </source>
</evidence>
<feature type="transmembrane region" description="Helical" evidence="2">
    <location>
        <begin position="6"/>
        <end position="24"/>
    </location>
</feature>
<feature type="region of interest" description="Disordered" evidence="1">
    <location>
        <begin position="29"/>
        <end position="48"/>
    </location>
</feature>